<dbReference type="KEGG" id="ttl:TtJL18_1045"/>
<dbReference type="Gene3D" id="1.10.10.10">
    <property type="entry name" value="Winged helix-like DNA-binding domain superfamily/Winged helix DNA-binding domain"/>
    <property type="match status" value="1"/>
</dbReference>
<feature type="modified residue" description="4-aspartylphosphate" evidence="6">
    <location>
        <position position="72"/>
    </location>
</feature>
<evidence type="ECO:0000256" key="4">
    <source>
        <dbReference type="ARBA" id="ARBA00023125"/>
    </source>
</evidence>
<dbReference type="PROSITE" id="PS50110">
    <property type="entry name" value="RESPONSE_REGULATORY"/>
    <property type="match status" value="1"/>
</dbReference>
<dbReference type="SUPFAM" id="SSF52172">
    <property type="entry name" value="CheY-like"/>
    <property type="match status" value="1"/>
</dbReference>
<proteinExistence type="predicted"/>
<dbReference type="PANTHER" id="PTHR48111">
    <property type="entry name" value="REGULATOR OF RPOS"/>
    <property type="match status" value="1"/>
</dbReference>
<dbReference type="AlphaFoldDB" id="H9ZRI3"/>
<dbReference type="CDD" id="cd00383">
    <property type="entry name" value="trans_reg_C"/>
    <property type="match status" value="1"/>
</dbReference>
<evidence type="ECO:0000256" key="2">
    <source>
        <dbReference type="ARBA" id="ARBA00023012"/>
    </source>
</evidence>
<keyword evidence="3" id="KW-0805">Transcription regulation</keyword>
<name>H9ZRI3_THETH</name>
<dbReference type="PROSITE" id="PS51755">
    <property type="entry name" value="OMPR_PHOB"/>
    <property type="match status" value="1"/>
</dbReference>
<dbReference type="GO" id="GO:0000156">
    <property type="term" value="F:phosphorelay response regulator activity"/>
    <property type="evidence" value="ECO:0007669"/>
    <property type="project" value="TreeGrafter"/>
</dbReference>
<dbReference type="SMART" id="SM00448">
    <property type="entry name" value="REC"/>
    <property type="match status" value="1"/>
</dbReference>
<evidence type="ECO:0000313" key="10">
    <source>
        <dbReference type="EMBL" id="AFH38943.1"/>
    </source>
</evidence>
<keyword evidence="1 6" id="KW-0597">Phosphoprotein</keyword>
<dbReference type="InterPro" id="IPR001789">
    <property type="entry name" value="Sig_transdc_resp-reg_receiver"/>
</dbReference>
<gene>
    <name evidence="10" type="ORF">TtJL18_1045</name>
</gene>
<dbReference type="Pfam" id="PF00486">
    <property type="entry name" value="Trans_reg_C"/>
    <property type="match status" value="1"/>
</dbReference>
<dbReference type="HOGENOM" id="CLU_000445_30_1_0"/>
<feature type="domain" description="Response regulatory" evidence="8">
    <location>
        <begin position="23"/>
        <end position="139"/>
    </location>
</feature>
<sequence length="240" mass="26773">MGWPQRPQGNPRLTGPVHTGRVQVLLLEDEPRLGQAVARALAAQGYGVRWARSLGEAREAFLELEPDLMVLDVRLPEDEDGGFRFAEEAREAGYKGPILFLTARDALEDRVQGLDLGGDDYLVKPFHLEELLARVRALLRRASEVKASRVRLGPLEVDLAGRGVYVAGRRVDLSLKEFALLETLLLHPGRVFAPEELAERVFGDPEKVGAVKVYVHYLRQKLFPEVVRTVPGGYRLGHEP</sequence>
<dbReference type="Pfam" id="PF00072">
    <property type="entry name" value="Response_reg"/>
    <property type="match status" value="1"/>
</dbReference>
<dbReference type="GO" id="GO:0006355">
    <property type="term" value="P:regulation of DNA-templated transcription"/>
    <property type="evidence" value="ECO:0007669"/>
    <property type="project" value="InterPro"/>
</dbReference>
<dbReference type="GO" id="GO:0000976">
    <property type="term" value="F:transcription cis-regulatory region binding"/>
    <property type="evidence" value="ECO:0007669"/>
    <property type="project" value="TreeGrafter"/>
</dbReference>
<evidence type="ECO:0000256" key="5">
    <source>
        <dbReference type="ARBA" id="ARBA00023163"/>
    </source>
</evidence>
<keyword evidence="4 7" id="KW-0238">DNA-binding</keyword>
<evidence type="ECO:0000259" key="9">
    <source>
        <dbReference type="PROSITE" id="PS51755"/>
    </source>
</evidence>
<organism evidence="10 11">
    <name type="scientific">Thermus thermophilus JL-18</name>
    <dbReference type="NCBI Taxonomy" id="798128"/>
    <lineage>
        <taxon>Bacteria</taxon>
        <taxon>Thermotogati</taxon>
        <taxon>Deinococcota</taxon>
        <taxon>Deinococci</taxon>
        <taxon>Thermales</taxon>
        <taxon>Thermaceae</taxon>
        <taxon>Thermus</taxon>
    </lineage>
</organism>
<dbReference type="InterPro" id="IPR039420">
    <property type="entry name" value="WalR-like"/>
</dbReference>
<dbReference type="EMBL" id="CP003252">
    <property type="protein sequence ID" value="AFH38943.1"/>
    <property type="molecule type" value="Genomic_DNA"/>
</dbReference>
<dbReference type="InterPro" id="IPR001867">
    <property type="entry name" value="OmpR/PhoB-type_DNA-bd"/>
</dbReference>
<feature type="domain" description="OmpR/PhoB-type" evidence="9">
    <location>
        <begin position="147"/>
        <end position="238"/>
    </location>
</feature>
<evidence type="ECO:0000259" key="8">
    <source>
        <dbReference type="PROSITE" id="PS50110"/>
    </source>
</evidence>
<dbReference type="PATRIC" id="fig|798128.4.peg.1019"/>
<evidence type="ECO:0000256" key="7">
    <source>
        <dbReference type="PROSITE-ProRule" id="PRU01091"/>
    </source>
</evidence>
<evidence type="ECO:0000256" key="3">
    <source>
        <dbReference type="ARBA" id="ARBA00023015"/>
    </source>
</evidence>
<dbReference type="GO" id="GO:0032993">
    <property type="term" value="C:protein-DNA complex"/>
    <property type="evidence" value="ECO:0007669"/>
    <property type="project" value="TreeGrafter"/>
</dbReference>
<dbReference type="InterPro" id="IPR011006">
    <property type="entry name" value="CheY-like_superfamily"/>
</dbReference>
<reference evidence="10 11" key="1">
    <citation type="journal article" date="2013" name="Genome Announc.">
        <title>Whole Genome Sequencing of Thermus oshimai JL-2 and Thermus thermophilus JL-18, Incomplete Denitrifiers from the United States Great Basin.</title>
        <authorList>
            <person name="Murugapiran S.K."/>
            <person name="Huntemann M."/>
            <person name="Wei C.L."/>
            <person name="Han J."/>
            <person name="Detter J.C."/>
            <person name="Han C.S."/>
            <person name="Erkkila T.H."/>
            <person name="Teshima H."/>
            <person name="Chen A."/>
            <person name="Kyrpides N."/>
            <person name="Mavrommatis K."/>
            <person name="Markowitz V."/>
            <person name="Szeto E."/>
            <person name="Ivanova N."/>
            <person name="Pagani I."/>
            <person name="Lam J."/>
            <person name="McDonald A.I."/>
            <person name="Dodsworth J.A."/>
            <person name="Pati A."/>
            <person name="Goodwin L."/>
            <person name="Peters L."/>
            <person name="Pitluck S."/>
            <person name="Woyke T."/>
            <person name="Hedlund B.P."/>
        </authorList>
    </citation>
    <scope>NUCLEOTIDE SEQUENCE [LARGE SCALE GENOMIC DNA]</scope>
    <source>
        <strain evidence="10 11">JL-18</strain>
    </source>
</reference>
<protein>
    <submittedName>
        <fullName evidence="10">Response regulator with CheY-like receiver domain and winged-helix DNA-binding domain</fullName>
    </submittedName>
</protein>
<evidence type="ECO:0000256" key="1">
    <source>
        <dbReference type="ARBA" id="ARBA00022553"/>
    </source>
</evidence>
<keyword evidence="5" id="KW-0804">Transcription</keyword>
<evidence type="ECO:0000256" key="6">
    <source>
        <dbReference type="PROSITE-ProRule" id="PRU00169"/>
    </source>
</evidence>
<dbReference type="PANTHER" id="PTHR48111:SF22">
    <property type="entry name" value="REGULATOR OF RPOS"/>
    <property type="match status" value="1"/>
</dbReference>
<dbReference type="SMART" id="SM00862">
    <property type="entry name" value="Trans_reg_C"/>
    <property type="match status" value="1"/>
</dbReference>
<accession>H9ZRI3</accession>
<keyword evidence="2" id="KW-0902">Two-component regulatory system</keyword>
<dbReference type="Gene3D" id="3.40.50.2300">
    <property type="match status" value="1"/>
</dbReference>
<dbReference type="InterPro" id="IPR036388">
    <property type="entry name" value="WH-like_DNA-bd_sf"/>
</dbReference>
<dbReference type="GO" id="GO:0005829">
    <property type="term" value="C:cytosol"/>
    <property type="evidence" value="ECO:0007669"/>
    <property type="project" value="TreeGrafter"/>
</dbReference>
<feature type="DNA-binding region" description="OmpR/PhoB-type" evidence="7">
    <location>
        <begin position="147"/>
        <end position="238"/>
    </location>
</feature>
<dbReference type="STRING" id="798128.TtJL18_1045"/>
<dbReference type="Proteomes" id="UP000007388">
    <property type="component" value="Chromosome"/>
</dbReference>
<dbReference type="Gene3D" id="6.10.250.690">
    <property type="match status" value="1"/>
</dbReference>
<evidence type="ECO:0000313" key="11">
    <source>
        <dbReference type="Proteomes" id="UP000007388"/>
    </source>
</evidence>